<evidence type="ECO:0000313" key="1">
    <source>
        <dbReference type="EMBL" id="KAI0518896.1"/>
    </source>
</evidence>
<evidence type="ECO:0000313" key="2">
    <source>
        <dbReference type="Proteomes" id="UP000829196"/>
    </source>
</evidence>
<name>A0A8T3BRU5_DENNO</name>
<gene>
    <name evidence="1" type="ORF">KFK09_006333</name>
</gene>
<sequence length="163" mass="18575">MSIPLFSTNILCQSIQNPINKDFQQLKHLLRYIKGSTNLGLPIDKENLQLHTYADSSWASNFSDQRSITGYCSFLGDTLLSWHVKKQPTVTKSSTKAEYRALVSASDIVWLRRLLSDFSITLTSPTKLHCDNVSALALANNPVFHARTKHIEIDYHFIWHSLQ</sequence>
<dbReference type="CDD" id="cd09272">
    <property type="entry name" value="RNase_HI_RT_Ty1"/>
    <property type="match status" value="1"/>
</dbReference>
<dbReference type="AlphaFoldDB" id="A0A8T3BRU5"/>
<protein>
    <recommendedName>
        <fullName evidence="3">Mitochondrial protein</fullName>
    </recommendedName>
</protein>
<dbReference type="PANTHER" id="PTHR11439">
    <property type="entry name" value="GAG-POL-RELATED RETROTRANSPOSON"/>
    <property type="match status" value="1"/>
</dbReference>
<dbReference type="Proteomes" id="UP000829196">
    <property type="component" value="Unassembled WGS sequence"/>
</dbReference>
<keyword evidence="2" id="KW-1185">Reference proteome</keyword>
<dbReference type="EMBL" id="JAGYWB010000006">
    <property type="protein sequence ID" value="KAI0518896.1"/>
    <property type="molecule type" value="Genomic_DNA"/>
</dbReference>
<dbReference type="InterPro" id="IPR043502">
    <property type="entry name" value="DNA/RNA_pol_sf"/>
</dbReference>
<proteinExistence type="predicted"/>
<dbReference type="OrthoDB" id="780992at2759"/>
<dbReference type="PANTHER" id="PTHR11439:SF461">
    <property type="entry name" value="OS10G0432200 PROTEIN"/>
    <property type="match status" value="1"/>
</dbReference>
<accession>A0A8T3BRU5</accession>
<organism evidence="1 2">
    <name type="scientific">Dendrobium nobile</name>
    <name type="common">Orchid</name>
    <dbReference type="NCBI Taxonomy" id="94219"/>
    <lineage>
        <taxon>Eukaryota</taxon>
        <taxon>Viridiplantae</taxon>
        <taxon>Streptophyta</taxon>
        <taxon>Embryophyta</taxon>
        <taxon>Tracheophyta</taxon>
        <taxon>Spermatophyta</taxon>
        <taxon>Magnoliopsida</taxon>
        <taxon>Liliopsida</taxon>
        <taxon>Asparagales</taxon>
        <taxon>Orchidaceae</taxon>
        <taxon>Epidendroideae</taxon>
        <taxon>Malaxideae</taxon>
        <taxon>Dendrobiinae</taxon>
        <taxon>Dendrobium</taxon>
    </lineage>
</organism>
<dbReference type="SUPFAM" id="SSF56672">
    <property type="entry name" value="DNA/RNA polymerases"/>
    <property type="match status" value="1"/>
</dbReference>
<evidence type="ECO:0008006" key="3">
    <source>
        <dbReference type="Google" id="ProtNLM"/>
    </source>
</evidence>
<comment type="caution">
    <text evidence="1">The sequence shown here is derived from an EMBL/GenBank/DDBJ whole genome shotgun (WGS) entry which is preliminary data.</text>
</comment>
<reference evidence="1" key="1">
    <citation type="journal article" date="2022" name="Front. Genet.">
        <title>Chromosome-Scale Assembly of the Dendrobium nobile Genome Provides Insights Into the Molecular Mechanism of the Biosynthesis of the Medicinal Active Ingredient of Dendrobium.</title>
        <authorList>
            <person name="Xu Q."/>
            <person name="Niu S.-C."/>
            <person name="Li K.-L."/>
            <person name="Zheng P.-J."/>
            <person name="Zhang X.-J."/>
            <person name="Jia Y."/>
            <person name="Liu Y."/>
            <person name="Niu Y.-X."/>
            <person name="Yu L.-H."/>
            <person name="Chen D.-F."/>
            <person name="Zhang G.-Q."/>
        </authorList>
    </citation>
    <scope>NUCLEOTIDE SEQUENCE</scope>
    <source>
        <tissue evidence="1">Leaf</tissue>
    </source>
</reference>